<feature type="compositionally biased region" description="Polar residues" evidence="1">
    <location>
        <begin position="51"/>
        <end position="60"/>
    </location>
</feature>
<feature type="compositionally biased region" description="Polar residues" evidence="1">
    <location>
        <begin position="148"/>
        <end position="168"/>
    </location>
</feature>
<proteinExistence type="predicted"/>
<sequence>MESATHAAPHVLTRWDRSGDLASFSGAGVRNVTRRNDHTQARERAFAASLATASRTSGFRSSARYLTPKVNASGSSESKTPATDRPAPRRCNRLSASPGKTNTPIPWEHSRTASASVDTTKLLSKENPYDSLHQRDKNSQNPRAIVSHGTTTLDATESGKLNFSSEKS</sequence>
<feature type="region of interest" description="Disordered" evidence="1">
    <location>
        <begin position="1"/>
        <end position="24"/>
    </location>
</feature>
<name>A0ABW5D4I8_9BACT</name>
<organism evidence="2 3">
    <name type="scientific">Luteolibacter algae</name>
    <dbReference type="NCBI Taxonomy" id="454151"/>
    <lineage>
        <taxon>Bacteria</taxon>
        <taxon>Pseudomonadati</taxon>
        <taxon>Verrucomicrobiota</taxon>
        <taxon>Verrucomicrobiia</taxon>
        <taxon>Verrucomicrobiales</taxon>
        <taxon>Verrucomicrobiaceae</taxon>
        <taxon>Luteolibacter</taxon>
    </lineage>
</organism>
<feature type="compositionally biased region" description="Polar residues" evidence="1">
    <location>
        <begin position="70"/>
        <end position="81"/>
    </location>
</feature>
<protein>
    <submittedName>
        <fullName evidence="2">Uncharacterized protein</fullName>
    </submittedName>
</protein>
<dbReference type="RefSeq" id="WP_386818276.1">
    <property type="nucleotide sequence ID" value="NZ_JBHUIT010000002.1"/>
</dbReference>
<comment type="caution">
    <text evidence="2">The sequence shown here is derived from an EMBL/GenBank/DDBJ whole genome shotgun (WGS) entry which is preliminary data.</text>
</comment>
<evidence type="ECO:0000256" key="1">
    <source>
        <dbReference type="SAM" id="MobiDB-lite"/>
    </source>
</evidence>
<dbReference type="EMBL" id="JBHUIT010000002">
    <property type="protein sequence ID" value="MFD2255619.1"/>
    <property type="molecule type" value="Genomic_DNA"/>
</dbReference>
<evidence type="ECO:0000313" key="2">
    <source>
        <dbReference type="EMBL" id="MFD2255619.1"/>
    </source>
</evidence>
<accession>A0ABW5D4I8</accession>
<dbReference type="Proteomes" id="UP001597375">
    <property type="component" value="Unassembled WGS sequence"/>
</dbReference>
<feature type="compositionally biased region" description="Polar residues" evidence="1">
    <location>
        <begin position="94"/>
        <end position="104"/>
    </location>
</feature>
<gene>
    <name evidence="2" type="ORF">ACFSSA_02940</name>
</gene>
<feature type="region of interest" description="Disordered" evidence="1">
    <location>
        <begin position="49"/>
        <end position="168"/>
    </location>
</feature>
<feature type="compositionally biased region" description="Polar residues" evidence="1">
    <location>
        <begin position="112"/>
        <end position="122"/>
    </location>
</feature>
<evidence type="ECO:0000313" key="3">
    <source>
        <dbReference type="Proteomes" id="UP001597375"/>
    </source>
</evidence>
<feature type="compositionally biased region" description="Basic and acidic residues" evidence="1">
    <location>
        <begin position="123"/>
        <end position="138"/>
    </location>
</feature>
<reference evidence="3" key="1">
    <citation type="journal article" date="2019" name="Int. J. Syst. Evol. Microbiol.">
        <title>The Global Catalogue of Microorganisms (GCM) 10K type strain sequencing project: providing services to taxonomists for standard genome sequencing and annotation.</title>
        <authorList>
            <consortium name="The Broad Institute Genomics Platform"/>
            <consortium name="The Broad Institute Genome Sequencing Center for Infectious Disease"/>
            <person name="Wu L."/>
            <person name="Ma J."/>
        </authorList>
    </citation>
    <scope>NUCLEOTIDE SEQUENCE [LARGE SCALE GENOMIC DNA]</scope>
    <source>
        <strain evidence="3">CGMCC 4.7106</strain>
    </source>
</reference>
<keyword evidence="3" id="KW-1185">Reference proteome</keyword>